<sequence>MHIPTEILLAIIEGLANDRPTLLRLILVSRRFNVLALPPLYEKISFLMYSIYFTKQLASAESLCRDIETNPGVRFTTALVFEYKCFSPQEDTISRAHLLISRILPHLPNLRSLIVDFIPTDAVDPAILRLLPSTARLTDLYLACGRYRASFLQHIILLPTLEDISIPEFYLNDAETQVVDKLSSKELPNLRSLALSVEDSLLFDDLTSLVSLVITSDRIQSRFVELEFAMRHLSGAFASIRFLALQFVGMDTMASLLSCFLNLEYISIWNAPSSSSQANDLSVVFSRTTNIKLKYIRFGFSKYDIPPFAQTLFDSMKHLVIVDWSSTKGAWRLCRGSKTAIPITEPDTQRDRWEHMHQAVEDCVRRDAETRRA</sequence>
<dbReference type="Gene3D" id="3.80.10.10">
    <property type="entry name" value="Ribonuclease Inhibitor"/>
    <property type="match status" value="1"/>
</dbReference>
<dbReference type="OrthoDB" id="2788229at2759"/>
<evidence type="ECO:0000313" key="1">
    <source>
        <dbReference type="EMBL" id="KAF9497584.1"/>
    </source>
</evidence>
<organism evidence="1 2">
    <name type="scientific">Pleurotus eryngii</name>
    <name type="common">Boletus of the steppes</name>
    <dbReference type="NCBI Taxonomy" id="5323"/>
    <lineage>
        <taxon>Eukaryota</taxon>
        <taxon>Fungi</taxon>
        <taxon>Dikarya</taxon>
        <taxon>Basidiomycota</taxon>
        <taxon>Agaricomycotina</taxon>
        <taxon>Agaricomycetes</taxon>
        <taxon>Agaricomycetidae</taxon>
        <taxon>Agaricales</taxon>
        <taxon>Pleurotineae</taxon>
        <taxon>Pleurotaceae</taxon>
        <taxon>Pleurotus</taxon>
    </lineage>
</organism>
<reference evidence="1" key="1">
    <citation type="submission" date="2020-11" db="EMBL/GenBank/DDBJ databases">
        <authorList>
            <consortium name="DOE Joint Genome Institute"/>
            <person name="Ahrendt S."/>
            <person name="Riley R."/>
            <person name="Andreopoulos W."/>
            <person name="Labutti K."/>
            <person name="Pangilinan J."/>
            <person name="Ruiz-Duenas F.J."/>
            <person name="Barrasa J.M."/>
            <person name="Sanchez-Garcia M."/>
            <person name="Camarero S."/>
            <person name="Miyauchi S."/>
            <person name="Serrano A."/>
            <person name="Linde D."/>
            <person name="Babiker R."/>
            <person name="Drula E."/>
            <person name="Ayuso-Fernandez I."/>
            <person name="Pacheco R."/>
            <person name="Padilla G."/>
            <person name="Ferreira P."/>
            <person name="Barriuso J."/>
            <person name="Kellner H."/>
            <person name="Castanera R."/>
            <person name="Alfaro M."/>
            <person name="Ramirez L."/>
            <person name="Pisabarro A.G."/>
            <person name="Kuo A."/>
            <person name="Tritt A."/>
            <person name="Lipzen A."/>
            <person name="He G."/>
            <person name="Yan M."/>
            <person name="Ng V."/>
            <person name="Cullen D."/>
            <person name="Martin F."/>
            <person name="Rosso M.-N."/>
            <person name="Henrissat B."/>
            <person name="Hibbett D."/>
            <person name="Martinez A.T."/>
            <person name="Grigoriev I.V."/>
        </authorList>
    </citation>
    <scope>NUCLEOTIDE SEQUENCE</scope>
    <source>
        <strain evidence="1">ATCC 90797</strain>
    </source>
</reference>
<dbReference type="SUPFAM" id="SSF52047">
    <property type="entry name" value="RNI-like"/>
    <property type="match status" value="1"/>
</dbReference>
<dbReference type="EMBL" id="MU154543">
    <property type="protein sequence ID" value="KAF9497584.1"/>
    <property type="molecule type" value="Genomic_DNA"/>
</dbReference>
<evidence type="ECO:0000313" key="2">
    <source>
        <dbReference type="Proteomes" id="UP000807025"/>
    </source>
</evidence>
<evidence type="ECO:0008006" key="3">
    <source>
        <dbReference type="Google" id="ProtNLM"/>
    </source>
</evidence>
<protein>
    <recommendedName>
        <fullName evidence="3">F-box domain-containing protein</fullName>
    </recommendedName>
</protein>
<name>A0A9P6A0X3_PLEER</name>
<gene>
    <name evidence="1" type="ORF">BDN71DRAFT_1444774</name>
</gene>
<dbReference type="InterPro" id="IPR032675">
    <property type="entry name" value="LRR_dom_sf"/>
</dbReference>
<proteinExistence type="predicted"/>
<dbReference type="AlphaFoldDB" id="A0A9P6A0X3"/>
<accession>A0A9P6A0X3</accession>
<keyword evidence="2" id="KW-1185">Reference proteome</keyword>
<dbReference type="Proteomes" id="UP000807025">
    <property type="component" value="Unassembled WGS sequence"/>
</dbReference>
<comment type="caution">
    <text evidence="1">The sequence shown here is derived from an EMBL/GenBank/DDBJ whole genome shotgun (WGS) entry which is preliminary data.</text>
</comment>